<dbReference type="RefSeq" id="WP_206708778.1">
    <property type="nucleotide sequence ID" value="NZ_CP059066.1"/>
</dbReference>
<dbReference type="EMBL" id="CP059066">
    <property type="protein sequence ID" value="QSQ08570.1"/>
    <property type="molecule type" value="Genomic_DNA"/>
</dbReference>
<protein>
    <submittedName>
        <fullName evidence="1">Uncharacterized protein</fullName>
    </submittedName>
</protein>
<sequence>MQLDKKTIYFVQDTASPVEEMANPGATVNLARSHGWRRAKFQSERSMEAERTASGGMPFIILSELRG</sequence>
<dbReference type="Proteomes" id="UP000662904">
    <property type="component" value="Chromosome"/>
</dbReference>
<evidence type="ECO:0000313" key="1">
    <source>
        <dbReference type="EMBL" id="QSQ08570.1"/>
    </source>
</evidence>
<dbReference type="KEGG" id="kme:H0A61_00897"/>
<name>A0A8A0RLT0_9FIRM</name>
<accession>A0A8A0RLT0</accession>
<reference evidence="1" key="1">
    <citation type="submission" date="2020-07" db="EMBL/GenBank/DDBJ databases">
        <title>Koleobacter methoxysyntrophicus gen. nov., sp. nov., a novel anaerobic bacterium isolated from deep subsurface oil field and proposal of Koleobacterales ord. nov. in the phylum Firmicutes.</title>
        <authorList>
            <person name="Sakamoto S."/>
            <person name="Tamaki H."/>
        </authorList>
    </citation>
    <scope>NUCLEOTIDE SEQUENCE</scope>
    <source>
        <strain evidence="1">NRmbB1</strain>
    </source>
</reference>
<proteinExistence type="predicted"/>
<evidence type="ECO:0000313" key="2">
    <source>
        <dbReference type="Proteomes" id="UP000662904"/>
    </source>
</evidence>
<organism evidence="1 2">
    <name type="scientific">Koleobacter methoxysyntrophicus</name>
    <dbReference type="NCBI Taxonomy" id="2751313"/>
    <lineage>
        <taxon>Bacteria</taxon>
        <taxon>Bacillati</taxon>
        <taxon>Bacillota</taxon>
        <taxon>Clostridia</taxon>
        <taxon>Koleobacterales</taxon>
        <taxon>Koleobacteraceae</taxon>
        <taxon>Koleobacter</taxon>
    </lineage>
</organism>
<gene>
    <name evidence="1" type="ORF">H0A61_00897</name>
</gene>
<keyword evidence="2" id="KW-1185">Reference proteome</keyword>
<dbReference type="AlphaFoldDB" id="A0A8A0RLT0"/>